<dbReference type="PANTHER" id="PTHR24346">
    <property type="entry name" value="MAP/MICROTUBULE AFFINITY-REGULATING KINASE"/>
    <property type="match status" value="1"/>
</dbReference>
<organism evidence="4 5">
    <name type="scientific">Prorocentrum cordatum</name>
    <dbReference type="NCBI Taxonomy" id="2364126"/>
    <lineage>
        <taxon>Eukaryota</taxon>
        <taxon>Sar</taxon>
        <taxon>Alveolata</taxon>
        <taxon>Dinophyceae</taxon>
        <taxon>Prorocentrales</taxon>
        <taxon>Prorocentraceae</taxon>
        <taxon>Prorocentrum</taxon>
    </lineage>
</organism>
<accession>A0ABN9VN71</accession>
<evidence type="ECO:0000313" key="4">
    <source>
        <dbReference type="EMBL" id="CAK0874423.1"/>
    </source>
</evidence>
<evidence type="ECO:0000256" key="2">
    <source>
        <dbReference type="ARBA" id="ARBA00022840"/>
    </source>
</evidence>
<evidence type="ECO:0000313" key="5">
    <source>
        <dbReference type="Proteomes" id="UP001189429"/>
    </source>
</evidence>
<keyword evidence="5" id="KW-1185">Reference proteome</keyword>
<dbReference type="Proteomes" id="UP001189429">
    <property type="component" value="Unassembled WGS sequence"/>
</dbReference>
<comment type="caution">
    <text evidence="4">The sequence shown here is derived from an EMBL/GenBank/DDBJ whole genome shotgun (WGS) entry which is preliminary data.</text>
</comment>
<sequence>MLYSQCSVHLVLQYGGDLCVVQVLSTQPGYRLSRDDALDCSTQIASALSCCPSQDVVHGQVSLRHVPVETAWNGHICRLVDFIMAAHVSNSSARDTLCGSLPCVAPELVLNESHLPKPAACWSLGVLLLETVCGQGSLKLSVQRRRGESLAYAAR</sequence>
<dbReference type="Pfam" id="PF00069">
    <property type="entry name" value="Pkinase"/>
    <property type="match status" value="1"/>
</dbReference>
<dbReference type="InterPro" id="IPR000719">
    <property type="entry name" value="Prot_kinase_dom"/>
</dbReference>
<feature type="domain" description="Protein kinase" evidence="3">
    <location>
        <begin position="1"/>
        <end position="155"/>
    </location>
</feature>
<dbReference type="Gene3D" id="1.10.510.10">
    <property type="entry name" value="Transferase(Phosphotransferase) domain 1"/>
    <property type="match status" value="1"/>
</dbReference>
<dbReference type="PANTHER" id="PTHR24346:SF30">
    <property type="entry name" value="MATERNAL EMBRYONIC LEUCINE ZIPPER KINASE"/>
    <property type="match status" value="1"/>
</dbReference>
<evidence type="ECO:0000259" key="3">
    <source>
        <dbReference type="PROSITE" id="PS50011"/>
    </source>
</evidence>
<reference evidence="4" key="1">
    <citation type="submission" date="2023-10" db="EMBL/GenBank/DDBJ databases">
        <authorList>
            <person name="Chen Y."/>
            <person name="Shah S."/>
            <person name="Dougan E. K."/>
            <person name="Thang M."/>
            <person name="Chan C."/>
        </authorList>
    </citation>
    <scope>NUCLEOTIDE SEQUENCE [LARGE SCALE GENOMIC DNA]</scope>
</reference>
<keyword evidence="2" id="KW-0067">ATP-binding</keyword>
<dbReference type="SUPFAM" id="SSF56112">
    <property type="entry name" value="Protein kinase-like (PK-like)"/>
    <property type="match status" value="1"/>
</dbReference>
<evidence type="ECO:0000256" key="1">
    <source>
        <dbReference type="ARBA" id="ARBA00022741"/>
    </source>
</evidence>
<gene>
    <name evidence="4" type="ORF">PCOR1329_LOCUS59337</name>
</gene>
<dbReference type="EMBL" id="CAUYUJ010017393">
    <property type="protein sequence ID" value="CAK0874423.1"/>
    <property type="molecule type" value="Genomic_DNA"/>
</dbReference>
<proteinExistence type="predicted"/>
<dbReference type="InterPro" id="IPR011009">
    <property type="entry name" value="Kinase-like_dom_sf"/>
</dbReference>
<dbReference type="PROSITE" id="PS50011">
    <property type="entry name" value="PROTEIN_KINASE_DOM"/>
    <property type="match status" value="1"/>
</dbReference>
<name>A0ABN9VN71_9DINO</name>
<keyword evidence="1" id="KW-0547">Nucleotide-binding</keyword>
<protein>
    <recommendedName>
        <fullName evidence="3">Protein kinase domain-containing protein</fullName>
    </recommendedName>
</protein>